<evidence type="ECO:0000256" key="5">
    <source>
        <dbReference type="ARBA" id="ARBA00022683"/>
    </source>
</evidence>
<dbReference type="PROSITE" id="PS51106">
    <property type="entry name" value="PTS_EIIC_TYPE_4"/>
    <property type="match status" value="1"/>
</dbReference>
<comment type="caution">
    <text evidence="10">The sequence shown here is derived from an EMBL/GenBank/DDBJ whole genome shotgun (WGS) entry which is preliminary data.</text>
</comment>
<sequence>MTLIQAILIASWAGISGNYFMDYLGFARPIVSGLVVGIILGDITTGVILGATIEVIFLGIFTVGAALAPDHNLAGIIGVALGIASGYGVETAVTIALPAALLGQFLMMAIVYPGNLFPLHLADKYAAQGRTRPIELAFYSGGILWFLKGFIPTLLATYYGVKLVEKVFDSLPTWLVDGFNIIGGILPAVGFAMLLNVIGVSGRVWAFFTIGFVFVSYLHLDIIAIAIIGVVFAYLLVTRNTKAEGV</sequence>
<keyword evidence="7 9" id="KW-1133">Transmembrane helix</keyword>
<evidence type="ECO:0000256" key="4">
    <source>
        <dbReference type="ARBA" id="ARBA00022597"/>
    </source>
</evidence>
<organism evidence="10 11">
    <name type="scientific">Lederbergia citri</name>
    <dbReference type="NCBI Taxonomy" id="2833580"/>
    <lineage>
        <taxon>Bacteria</taxon>
        <taxon>Bacillati</taxon>
        <taxon>Bacillota</taxon>
        <taxon>Bacilli</taxon>
        <taxon>Bacillales</taxon>
        <taxon>Bacillaceae</taxon>
        <taxon>Lederbergia</taxon>
    </lineage>
</organism>
<dbReference type="GO" id="GO:0009401">
    <property type="term" value="P:phosphoenolpyruvate-dependent sugar phosphotransferase system"/>
    <property type="evidence" value="ECO:0007669"/>
    <property type="project" value="UniProtKB-KW"/>
</dbReference>
<reference evidence="10 11" key="1">
    <citation type="submission" date="2021-05" db="EMBL/GenBank/DDBJ databases">
        <title>Novel Bacillus species.</title>
        <authorList>
            <person name="Liu G."/>
        </authorList>
    </citation>
    <scope>NUCLEOTIDE SEQUENCE [LARGE SCALE GENOMIC DNA]</scope>
    <source>
        <strain evidence="11">FJAT-49780</strain>
    </source>
</reference>
<keyword evidence="6 9" id="KW-0812">Transmembrane</keyword>
<keyword evidence="2" id="KW-0813">Transport</keyword>
<comment type="subcellular location">
    <subcellularLocation>
        <location evidence="1">Cell membrane</location>
        <topology evidence="1">Multi-pass membrane protein</topology>
    </subcellularLocation>
</comment>
<evidence type="ECO:0000256" key="9">
    <source>
        <dbReference type="SAM" id="Phobius"/>
    </source>
</evidence>
<proteinExistence type="predicted"/>
<keyword evidence="3" id="KW-1003">Cell membrane</keyword>
<evidence type="ECO:0000256" key="3">
    <source>
        <dbReference type="ARBA" id="ARBA00022475"/>
    </source>
</evidence>
<evidence type="ECO:0000313" key="11">
    <source>
        <dbReference type="Proteomes" id="UP000681414"/>
    </source>
</evidence>
<feature type="transmembrane region" description="Helical" evidence="9">
    <location>
        <begin position="96"/>
        <end position="116"/>
    </location>
</feature>
<evidence type="ECO:0000313" key="10">
    <source>
        <dbReference type="EMBL" id="MBS4195780.1"/>
    </source>
</evidence>
<protein>
    <submittedName>
        <fullName evidence="10">PTS sugar transporter subunit IIC</fullName>
    </submittedName>
</protein>
<dbReference type="InterPro" id="IPR050303">
    <property type="entry name" value="GatZ_KbaZ_carbometab"/>
</dbReference>
<keyword evidence="5" id="KW-0598">Phosphotransferase system</keyword>
<feature type="transmembrane region" description="Helical" evidence="9">
    <location>
        <begin position="204"/>
        <end position="237"/>
    </location>
</feature>
<dbReference type="GO" id="GO:0005886">
    <property type="term" value="C:plasma membrane"/>
    <property type="evidence" value="ECO:0007669"/>
    <property type="project" value="UniProtKB-SubCell"/>
</dbReference>
<feature type="transmembrane region" description="Helical" evidence="9">
    <location>
        <begin position="136"/>
        <end position="161"/>
    </location>
</feature>
<dbReference type="RefSeq" id="WP_213124970.1">
    <property type="nucleotide sequence ID" value="NZ_JAGYPG010000002.1"/>
</dbReference>
<evidence type="ECO:0000256" key="6">
    <source>
        <dbReference type="ARBA" id="ARBA00022692"/>
    </source>
</evidence>
<keyword evidence="4 10" id="KW-0762">Sugar transport</keyword>
<accession>A0A942TDD7</accession>
<evidence type="ECO:0000256" key="2">
    <source>
        <dbReference type="ARBA" id="ARBA00022448"/>
    </source>
</evidence>
<feature type="transmembrane region" description="Helical" evidence="9">
    <location>
        <begin position="47"/>
        <end position="67"/>
    </location>
</feature>
<dbReference type="Pfam" id="PF03609">
    <property type="entry name" value="EII-Sor"/>
    <property type="match status" value="1"/>
</dbReference>
<dbReference type="PANTHER" id="PTHR32502:SF8">
    <property type="entry name" value="N-ACETYLGALACTOSAMINE PERMEASE IIC COMPONENT 1"/>
    <property type="match status" value="1"/>
</dbReference>
<keyword evidence="11" id="KW-1185">Reference proteome</keyword>
<evidence type="ECO:0000256" key="7">
    <source>
        <dbReference type="ARBA" id="ARBA00022989"/>
    </source>
</evidence>
<dbReference type="Proteomes" id="UP000681414">
    <property type="component" value="Unassembled WGS sequence"/>
</dbReference>
<dbReference type="InterPro" id="IPR004700">
    <property type="entry name" value="PTS_IIC_man"/>
</dbReference>
<dbReference type="AlphaFoldDB" id="A0A942TDD7"/>
<dbReference type="EMBL" id="JAGYPG010000002">
    <property type="protein sequence ID" value="MBS4195780.1"/>
    <property type="molecule type" value="Genomic_DNA"/>
</dbReference>
<dbReference type="PANTHER" id="PTHR32502">
    <property type="entry name" value="N-ACETYLGALACTOSAMINE PERMEASE II COMPONENT-RELATED"/>
    <property type="match status" value="1"/>
</dbReference>
<keyword evidence="8 9" id="KW-0472">Membrane</keyword>
<name>A0A942TDD7_9BACI</name>
<feature type="transmembrane region" description="Helical" evidence="9">
    <location>
        <begin position="73"/>
        <end position="89"/>
    </location>
</feature>
<gene>
    <name evidence="10" type="ORF">KHA97_11995</name>
</gene>
<feature type="transmembrane region" description="Helical" evidence="9">
    <location>
        <begin position="173"/>
        <end position="198"/>
    </location>
</feature>
<evidence type="ECO:0000256" key="8">
    <source>
        <dbReference type="ARBA" id="ARBA00023136"/>
    </source>
</evidence>
<evidence type="ECO:0000256" key="1">
    <source>
        <dbReference type="ARBA" id="ARBA00004651"/>
    </source>
</evidence>